<evidence type="ECO:0000256" key="11">
    <source>
        <dbReference type="ARBA" id="ARBA00022840"/>
    </source>
</evidence>
<feature type="compositionally biased region" description="Low complexity" evidence="17">
    <location>
        <begin position="435"/>
        <end position="445"/>
    </location>
</feature>
<evidence type="ECO:0000256" key="9">
    <source>
        <dbReference type="ARBA" id="ARBA00022741"/>
    </source>
</evidence>
<evidence type="ECO:0000256" key="3">
    <source>
        <dbReference type="ARBA" id="ARBA00008874"/>
    </source>
</evidence>
<gene>
    <name evidence="19" type="ORF">PENTCL1PPCAC_3518</name>
</gene>
<name>A0AAV5SKY4_9BILA</name>
<dbReference type="InterPro" id="IPR017441">
    <property type="entry name" value="Protein_kinase_ATP_BS"/>
</dbReference>
<dbReference type="InterPro" id="IPR011009">
    <property type="entry name" value="Kinase-like_dom_sf"/>
</dbReference>
<feature type="binding site" evidence="15">
    <location>
        <position position="79"/>
    </location>
    <ligand>
        <name>ATP</name>
        <dbReference type="ChEBI" id="CHEBI:30616"/>
    </ligand>
</feature>
<dbReference type="Pfam" id="PF20929">
    <property type="entry name" value="PDCD10_N"/>
    <property type="match status" value="1"/>
</dbReference>
<keyword evidence="20" id="KW-1185">Reference proteome</keyword>
<evidence type="ECO:0000313" key="19">
    <source>
        <dbReference type="EMBL" id="GMS81343.1"/>
    </source>
</evidence>
<keyword evidence="9 15" id="KW-0547">Nucleotide-binding</keyword>
<comment type="similarity">
    <text evidence="3">Belongs to the protein kinase superfamily. STE Ser/Thr protein kinase family. STE20 subfamily.</text>
</comment>
<protein>
    <recommendedName>
        <fullName evidence="4">non-specific serine/threonine protein kinase</fullName>
        <ecNumber evidence="4">2.7.11.1</ecNumber>
    </recommendedName>
</protein>
<evidence type="ECO:0000313" key="20">
    <source>
        <dbReference type="Proteomes" id="UP001432027"/>
    </source>
</evidence>
<evidence type="ECO:0000256" key="2">
    <source>
        <dbReference type="ARBA" id="ARBA00004496"/>
    </source>
</evidence>
<evidence type="ECO:0000256" key="15">
    <source>
        <dbReference type="PROSITE-ProRule" id="PRU10141"/>
    </source>
</evidence>
<comment type="subcellular location">
    <subcellularLocation>
        <location evidence="2">Cytoplasm</location>
    </subcellularLocation>
</comment>
<dbReference type="FunFam" id="3.30.200.20:FF:000092">
    <property type="entry name" value="Serine/threonine-protein kinase 24"/>
    <property type="match status" value="1"/>
</dbReference>
<comment type="catalytic activity">
    <reaction evidence="13">
        <text>L-threonyl-[protein] + ATP = O-phospho-L-threonyl-[protein] + ADP + H(+)</text>
        <dbReference type="Rhea" id="RHEA:46608"/>
        <dbReference type="Rhea" id="RHEA-COMP:11060"/>
        <dbReference type="Rhea" id="RHEA-COMP:11605"/>
        <dbReference type="ChEBI" id="CHEBI:15378"/>
        <dbReference type="ChEBI" id="CHEBI:30013"/>
        <dbReference type="ChEBI" id="CHEBI:30616"/>
        <dbReference type="ChEBI" id="CHEBI:61977"/>
        <dbReference type="ChEBI" id="CHEBI:456216"/>
        <dbReference type="EC" id="2.7.11.1"/>
    </reaction>
</comment>
<feature type="coiled-coil region" evidence="16">
    <location>
        <begin position="639"/>
        <end position="666"/>
    </location>
</feature>
<evidence type="ECO:0000256" key="12">
    <source>
        <dbReference type="ARBA" id="ARBA00022842"/>
    </source>
</evidence>
<keyword evidence="10" id="KW-0418">Kinase</keyword>
<evidence type="ECO:0000256" key="6">
    <source>
        <dbReference type="ARBA" id="ARBA00022527"/>
    </source>
</evidence>
<dbReference type="EC" id="2.7.11.1" evidence="4"/>
<dbReference type="GO" id="GO:0046872">
    <property type="term" value="F:metal ion binding"/>
    <property type="evidence" value="ECO:0007669"/>
    <property type="project" value="UniProtKB-KW"/>
</dbReference>
<keyword evidence="11 15" id="KW-0067">ATP-binding</keyword>
<dbReference type="InterPro" id="IPR046409">
    <property type="entry name" value="PDC10_dimerisation_sf"/>
</dbReference>
<feature type="compositionally biased region" description="Basic and acidic residues" evidence="17">
    <location>
        <begin position="523"/>
        <end position="533"/>
    </location>
</feature>
<feature type="non-terminal residue" evidence="19">
    <location>
        <position position="1"/>
    </location>
</feature>
<evidence type="ECO:0000256" key="13">
    <source>
        <dbReference type="ARBA" id="ARBA00047899"/>
    </source>
</evidence>
<dbReference type="GO" id="GO:0005524">
    <property type="term" value="F:ATP binding"/>
    <property type="evidence" value="ECO:0007669"/>
    <property type="project" value="UniProtKB-UniRule"/>
</dbReference>
<dbReference type="GO" id="GO:0004674">
    <property type="term" value="F:protein serine/threonine kinase activity"/>
    <property type="evidence" value="ECO:0007669"/>
    <property type="project" value="UniProtKB-KW"/>
</dbReference>
<keyword evidence="12" id="KW-0460">Magnesium</keyword>
<feature type="compositionally biased region" description="Low complexity" evidence="17">
    <location>
        <begin position="468"/>
        <end position="480"/>
    </location>
</feature>
<evidence type="ECO:0000259" key="18">
    <source>
        <dbReference type="PROSITE" id="PS50011"/>
    </source>
</evidence>
<dbReference type="InterPro" id="IPR000719">
    <property type="entry name" value="Prot_kinase_dom"/>
</dbReference>
<dbReference type="Proteomes" id="UP001432027">
    <property type="component" value="Unassembled WGS sequence"/>
</dbReference>
<dbReference type="EMBL" id="BTSX01000001">
    <property type="protein sequence ID" value="GMS81343.1"/>
    <property type="molecule type" value="Genomic_DNA"/>
</dbReference>
<proteinExistence type="inferred from homology"/>
<dbReference type="SUPFAM" id="SSF56112">
    <property type="entry name" value="Protein kinase-like (PK-like)"/>
    <property type="match status" value="1"/>
</dbReference>
<evidence type="ECO:0000256" key="17">
    <source>
        <dbReference type="SAM" id="MobiDB-lite"/>
    </source>
</evidence>
<dbReference type="CDD" id="cd06609">
    <property type="entry name" value="STKc_MST3_like"/>
    <property type="match status" value="1"/>
</dbReference>
<dbReference type="InterPro" id="IPR050629">
    <property type="entry name" value="STE20/SPS1-PAK"/>
</dbReference>
<dbReference type="InterPro" id="IPR048288">
    <property type="entry name" value="PDCD10_N"/>
</dbReference>
<feature type="domain" description="Protein kinase" evidence="18">
    <location>
        <begin position="50"/>
        <end position="303"/>
    </location>
</feature>
<evidence type="ECO:0000256" key="7">
    <source>
        <dbReference type="ARBA" id="ARBA00022679"/>
    </source>
</evidence>
<dbReference type="Gene3D" id="3.30.200.20">
    <property type="entry name" value="Phosphorylase Kinase, domain 1"/>
    <property type="match status" value="1"/>
</dbReference>
<comment type="caution">
    <text evidence="19">The sequence shown here is derived from an EMBL/GenBank/DDBJ whole genome shotgun (WGS) entry which is preliminary data.</text>
</comment>
<dbReference type="Gene3D" id="1.10.510.10">
    <property type="entry name" value="Transferase(Phosphotransferase) domain 1"/>
    <property type="match status" value="1"/>
</dbReference>
<feature type="coiled-coil region" evidence="16">
    <location>
        <begin position="76"/>
        <end position="103"/>
    </location>
</feature>
<feature type="compositionally biased region" description="Basic and acidic residues" evidence="17">
    <location>
        <begin position="364"/>
        <end position="403"/>
    </location>
</feature>
<comment type="catalytic activity">
    <reaction evidence="14">
        <text>L-seryl-[protein] + ATP = O-phospho-L-seryl-[protein] + ADP + H(+)</text>
        <dbReference type="Rhea" id="RHEA:17989"/>
        <dbReference type="Rhea" id="RHEA-COMP:9863"/>
        <dbReference type="Rhea" id="RHEA-COMP:11604"/>
        <dbReference type="ChEBI" id="CHEBI:15378"/>
        <dbReference type="ChEBI" id="CHEBI:29999"/>
        <dbReference type="ChEBI" id="CHEBI:30616"/>
        <dbReference type="ChEBI" id="CHEBI:83421"/>
        <dbReference type="ChEBI" id="CHEBI:456216"/>
        <dbReference type="EC" id="2.7.11.1"/>
    </reaction>
</comment>
<keyword evidence="16" id="KW-0175">Coiled coil</keyword>
<feature type="non-terminal residue" evidence="19">
    <location>
        <position position="695"/>
    </location>
</feature>
<dbReference type="Gene3D" id="1.10.12.70">
    <property type="match status" value="1"/>
</dbReference>
<comment type="cofactor">
    <cofactor evidence="1">
        <name>Mg(2+)</name>
        <dbReference type="ChEBI" id="CHEBI:18420"/>
    </cofactor>
</comment>
<dbReference type="PROSITE" id="PS50011">
    <property type="entry name" value="PROTEIN_KINASE_DOM"/>
    <property type="match status" value="1"/>
</dbReference>
<dbReference type="AlphaFoldDB" id="A0AAV5SKY4"/>
<evidence type="ECO:0000256" key="5">
    <source>
        <dbReference type="ARBA" id="ARBA00022490"/>
    </source>
</evidence>
<feature type="compositionally biased region" description="Low complexity" evidence="17">
    <location>
        <begin position="535"/>
        <end position="552"/>
    </location>
</feature>
<keyword evidence="5" id="KW-0963">Cytoplasm</keyword>
<feature type="compositionally biased region" description="Gly residues" evidence="17">
    <location>
        <begin position="446"/>
        <end position="456"/>
    </location>
</feature>
<feature type="region of interest" description="Disordered" evidence="17">
    <location>
        <begin position="325"/>
        <end position="619"/>
    </location>
</feature>
<evidence type="ECO:0000256" key="10">
    <source>
        <dbReference type="ARBA" id="ARBA00022777"/>
    </source>
</evidence>
<feature type="compositionally biased region" description="Polar residues" evidence="17">
    <location>
        <begin position="494"/>
        <end position="513"/>
    </location>
</feature>
<feature type="compositionally biased region" description="Gly residues" evidence="17">
    <location>
        <begin position="568"/>
        <end position="594"/>
    </location>
</feature>
<evidence type="ECO:0000256" key="8">
    <source>
        <dbReference type="ARBA" id="ARBA00022723"/>
    </source>
</evidence>
<sequence length="695" mass="73218">LLVSMAQTAAAMVSTQSLLSTASSGSGGAGGRAATAFTAVNQKLDPEAFFTRQERIGRGSFGEVYKGIDKRTGQVVAIKIIDLEQAEDEIEDIQQEIQVLSQCDSPFVTKYFGSYLKGSKLWIIMEYLGGGSALDLTKAGKLDENQIAVILREILKGLEYLHGERKIHRDIKAANVLLEQAACRVKLADFGVATQLATVSGKKAQTFVGTPFFMAPEVIDGGRYDERADIWSLGITAIELAKGEPPHADLHPMRVLFLIPKNPPPQLTGAEWSRAFKDFVDLCLNKDPDNRPTAKELLRSPFIRRAKKNSILVECIERAAEYRARMAAGPSSDSDRDSDSDGGGGTMWDYPTVRGPDGVTRVVRGGERTNEERRTAQEDDTVRVRSDRGMRTPIDVRQRRHEGSEDDDVSGGGTMVRSSPRVANVAGQLRTTAISSSPNGSSSSSGGSGGSGGPGSGSHPRDPRDARPSLAPPLAAAAAAQNREVGPSIGGGATTISIHSPTGSPPNSLNRPSASFHIPAEPAAHHVPSDRHHVASGAAAAAAMQHHPTAAAKGHEPVRSSSERMNGRSGGGAAGRGGGGGTSNGASNGGGGGLPRTASDRRYGGSSGYGTENGVERRDKRKSALEFSLLPALEKLSRTRHAGAELEQLTEALKAAEEACPGLCDQLVAELLTTLAHPQVPTAELSTAIGRLTTS</sequence>
<dbReference type="SMART" id="SM00220">
    <property type="entry name" value="S_TKc"/>
    <property type="match status" value="1"/>
</dbReference>
<keyword evidence="7" id="KW-0808">Transferase</keyword>
<keyword evidence="8" id="KW-0479">Metal-binding</keyword>
<evidence type="ECO:0000256" key="16">
    <source>
        <dbReference type="SAM" id="Coils"/>
    </source>
</evidence>
<dbReference type="PROSITE" id="PS00107">
    <property type="entry name" value="PROTEIN_KINASE_ATP"/>
    <property type="match status" value="1"/>
</dbReference>
<dbReference type="Pfam" id="PF00069">
    <property type="entry name" value="Pkinase"/>
    <property type="match status" value="1"/>
</dbReference>
<accession>A0AAV5SKY4</accession>
<evidence type="ECO:0000256" key="4">
    <source>
        <dbReference type="ARBA" id="ARBA00012513"/>
    </source>
</evidence>
<reference evidence="19" key="1">
    <citation type="submission" date="2023-10" db="EMBL/GenBank/DDBJ databases">
        <title>Genome assembly of Pristionchus species.</title>
        <authorList>
            <person name="Yoshida K."/>
            <person name="Sommer R.J."/>
        </authorList>
    </citation>
    <scope>NUCLEOTIDE SEQUENCE</scope>
    <source>
        <strain evidence="19">RS0144</strain>
    </source>
</reference>
<dbReference type="GO" id="GO:0005737">
    <property type="term" value="C:cytoplasm"/>
    <property type="evidence" value="ECO:0007669"/>
    <property type="project" value="UniProtKB-SubCell"/>
</dbReference>
<organism evidence="19 20">
    <name type="scientific">Pristionchus entomophagus</name>
    <dbReference type="NCBI Taxonomy" id="358040"/>
    <lineage>
        <taxon>Eukaryota</taxon>
        <taxon>Metazoa</taxon>
        <taxon>Ecdysozoa</taxon>
        <taxon>Nematoda</taxon>
        <taxon>Chromadorea</taxon>
        <taxon>Rhabditida</taxon>
        <taxon>Rhabditina</taxon>
        <taxon>Diplogasteromorpha</taxon>
        <taxon>Diplogasteroidea</taxon>
        <taxon>Neodiplogasteridae</taxon>
        <taxon>Pristionchus</taxon>
    </lineage>
</organism>
<dbReference type="PANTHER" id="PTHR48012">
    <property type="entry name" value="STERILE20-LIKE KINASE, ISOFORM B-RELATED"/>
    <property type="match status" value="1"/>
</dbReference>
<dbReference type="PANTHER" id="PTHR48012:SF10">
    <property type="entry name" value="FI20177P1"/>
    <property type="match status" value="1"/>
</dbReference>
<dbReference type="FunFam" id="1.10.510.10:FF:000499">
    <property type="entry name" value="Serine/threonine-protein kinase KIC1"/>
    <property type="match status" value="1"/>
</dbReference>
<evidence type="ECO:0000256" key="1">
    <source>
        <dbReference type="ARBA" id="ARBA00001946"/>
    </source>
</evidence>
<keyword evidence="6" id="KW-0723">Serine/threonine-protein kinase</keyword>
<evidence type="ECO:0000256" key="14">
    <source>
        <dbReference type="ARBA" id="ARBA00048679"/>
    </source>
</evidence>
<feature type="compositionally biased region" description="Basic and acidic residues" evidence="17">
    <location>
        <begin position="553"/>
        <end position="566"/>
    </location>
</feature>